<evidence type="ECO:0008006" key="6">
    <source>
        <dbReference type="Google" id="ProtNLM"/>
    </source>
</evidence>
<keyword evidence="5" id="KW-1185">Reference proteome</keyword>
<keyword evidence="3" id="KW-0934">Plastid</keyword>
<dbReference type="SUPFAM" id="SSF103511">
    <property type="entry name" value="Chlorophyll a-b binding protein"/>
    <property type="match status" value="1"/>
</dbReference>
<dbReference type="Proteomes" id="UP001642484">
    <property type="component" value="Unassembled WGS sequence"/>
</dbReference>
<gene>
    <name evidence="4" type="ORF">CCMP2556_LOCUS48204</name>
</gene>
<evidence type="ECO:0000256" key="2">
    <source>
        <dbReference type="ARBA" id="ARBA00022528"/>
    </source>
</evidence>
<reference evidence="4 5" key="1">
    <citation type="submission" date="2024-02" db="EMBL/GenBank/DDBJ databases">
        <authorList>
            <person name="Chen Y."/>
            <person name="Shah S."/>
            <person name="Dougan E. K."/>
            <person name="Thang M."/>
            <person name="Chan C."/>
        </authorList>
    </citation>
    <scope>NUCLEOTIDE SEQUENCE [LARGE SCALE GENOMIC DNA]</scope>
</reference>
<dbReference type="EMBL" id="CAXAMN010026361">
    <property type="protein sequence ID" value="CAK9102431.1"/>
    <property type="molecule type" value="Genomic_DNA"/>
</dbReference>
<organism evidence="4 5">
    <name type="scientific">Durusdinium trenchii</name>
    <dbReference type="NCBI Taxonomy" id="1381693"/>
    <lineage>
        <taxon>Eukaryota</taxon>
        <taxon>Sar</taxon>
        <taxon>Alveolata</taxon>
        <taxon>Dinophyceae</taxon>
        <taxon>Suessiales</taxon>
        <taxon>Symbiodiniaceae</taxon>
        <taxon>Durusdinium</taxon>
    </lineage>
</organism>
<evidence type="ECO:0000313" key="5">
    <source>
        <dbReference type="Proteomes" id="UP001642484"/>
    </source>
</evidence>
<sequence length="255" mass="28995">MRKSRPGTTRGGSSLKLWKVQAPLMLMIFSWPLFSLSGPHLYSERTFLSKPSRTSSNLTVQARSGVKDHRQNRGVFHKPSNPKWTWPLSLMILTFSLSASSVQTSSRFCRRWSNKQSTKLQAFAGGLEGCDYHGAGRYEFDPLNFCELFPEHLPWYREAEVKHGRVAMLAYVGLVAPEMFRIPDPIFNQVGLDSVSAHNMLLGAGFGRGPMWWLSCSADSWRCCELVNLVLTSNFLLWILQETSASLSQKRIWQF</sequence>
<accession>A0ABP0RT73</accession>
<proteinExistence type="predicted"/>
<protein>
    <recommendedName>
        <fullName evidence="6">Chlorophyll a-b binding protein, chloroplastic</fullName>
    </recommendedName>
</protein>
<name>A0ABP0RT73_9DINO</name>
<dbReference type="InterPro" id="IPR022796">
    <property type="entry name" value="Chloroa_b-bind"/>
</dbReference>
<evidence type="ECO:0000313" key="4">
    <source>
        <dbReference type="EMBL" id="CAK9102431.1"/>
    </source>
</evidence>
<evidence type="ECO:0000256" key="3">
    <source>
        <dbReference type="ARBA" id="ARBA00022640"/>
    </source>
</evidence>
<dbReference type="Pfam" id="PF00504">
    <property type="entry name" value="Chloroa_b-bind"/>
    <property type="match status" value="1"/>
</dbReference>
<comment type="caution">
    <text evidence="4">The sequence shown here is derived from an EMBL/GenBank/DDBJ whole genome shotgun (WGS) entry which is preliminary data.</text>
</comment>
<comment type="subcellular location">
    <subcellularLocation>
        <location evidence="1">Plastid</location>
        <location evidence="1">Chloroplast</location>
    </subcellularLocation>
</comment>
<keyword evidence="2" id="KW-0150">Chloroplast</keyword>
<dbReference type="Gene3D" id="1.10.3460.10">
    <property type="entry name" value="Chlorophyll a/b binding protein domain"/>
    <property type="match status" value="1"/>
</dbReference>
<evidence type="ECO:0000256" key="1">
    <source>
        <dbReference type="ARBA" id="ARBA00004229"/>
    </source>
</evidence>